<evidence type="ECO:0000256" key="1">
    <source>
        <dbReference type="ARBA" id="ARBA00005186"/>
    </source>
</evidence>
<feature type="region of interest" description="Disordered" evidence="6">
    <location>
        <begin position="1271"/>
        <end position="1392"/>
    </location>
</feature>
<keyword evidence="4" id="KW-0802">TPR repeat</keyword>
<dbReference type="PANTHER" id="PTHR12558:SF13">
    <property type="entry name" value="CELL DIVISION CYCLE PROTEIN 27 HOMOLOG"/>
    <property type="match status" value="1"/>
</dbReference>
<keyword evidence="2 7" id="KW-0732">Signal</keyword>
<dbReference type="InterPro" id="IPR003921">
    <property type="entry name" value="Cell_synth_C"/>
</dbReference>
<feature type="chain" id="PRO_5031110256" evidence="7">
    <location>
        <begin position="31"/>
        <end position="1785"/>
    </location>
</feature>
<dbReference type="InterPro" id="IPR019734">
    <property type="entry name" value="TPR_rpt"/>
</dbReference>
<evidence type="ECO:0000256" key="4">
    <source>
        <dbReference type="ARBA" id="ARBA00022803"/>
    </source>
</evidence>
<feature type="compositionally biased region" description="Gly residues" evidence="6">
    <location>
        <begin position="1162"/>
        <end position="1175"/>
    </location>
</feature>
<dbReference type="GO" id="GO:0019867">
    <property type="term" value="C:outer membrane"/>
    <property type="evidence" value="ECO:0007669"/>
    <property type="project" value="InterPro"/>
</dbReference>
<sequence length="1785" mass="195403">MEGQMKGVLRQSIVLMALASVAVAPARLHAQNAASSQVNSPAVQLLLVRAAQQEASGHMNLAAQNWQQVLLADPNNLQALSGLARWNRMEGNDSDAQKYIDRIRQIDPSSPLIQQLQSVVSNRARIGDLTRAAKLAQSGHPEEALKIYQRVFGNTPPDNWAQAYYDTEAAIPSKRDDAINGLRALVQRNPGNPAYAIDLGRTLTYNPSTRPEGVHMLEKYQGNPEAEAALRQALAYSVQNPSYIQSVRNYLKNHQDAQLAAELAKTEASQARASSGLARTPGEQRAYAALNANRLQEAQTRFEALYQQNPNNPRVLAGLGFLQMKANNFGGAISYFSQAEQDGLHARVIESSLATSRFWYTMQQASNALTNNQLQAAEQGYAAALEMRHNSPDALAGLAGVYMKAQEPAQAIPIYQRLLKVKGSQSLAWRGLFLAEQQSGNSSQALATNARMPASIRQSLESDPEYLQALANAYQATGQSGKAQQALASALQLPFPQNGRNMKAGTRMQYASLLAQDHRYAQAAGIYRDVLNEDPNNVSAWQGLVAMEHQTNNDAQAIAIVEQMPPPVYDQALRSPDFLSMLAAIYQQQNQLNIAQTFLQRASRIYADNGTPVPVSLEMQVAAIDLQQSRPQQAYGIYREILMRSPDNLNAWKGLLSALHQTGHDADALAQLEQIPAQVRTTLEKDTDFLQTEASIYAATGNQPAALGIIQRIARHYYSQRMLMPASMEVQQAWLLFNLKDDRDLYRTLMHLGDRADLTTEQRRTVQTIWASWSVRRASNDIKAGNTRLAIEILTSARQAFPDNPDVSKALAGGYLQAGQPKQALAIYESLNTNNNSADDYASMVGAALAAQNTKLAEMWLREALQRYPNAPSVLSAAARFEQARGDNQRAADYWRASLHAMPQVSPTTELAHKLDQPDAMRPGRPVQQTNLVNLLNPDANLMAQQQPYVPLPGYRKPEVYSPGVQQANNEPYGPDPYYQGTAPVVIGNQQIAQEAAPSYVHSQLPPATQVLAQSDRRVVHHHYYRRRIVKKTAPVQHTAHVVHHYRRRRRVRPKRYTGETLGQYQPQSSVPAPQPWSYPPSNNPQPQQSYPAQQQGYPAQPQPGYGTPVPQQNYGYPQSQQNYNQSLPSGAQPSYQQNANPSQYAPIRPQDNNSNAYPSGSPGGYGQGGDGSGNGNASMSSGAVIGGSSDGSDSDGSGAQLHLSISSGPVIQPQLQQPDASLAQMPVHQLTLDTSESIRDIQNAQRRQEAMLRAQQELTEAAHPQNEGLISTQYSSPQPQGYLPAPQQQVRPAPPQTYYMQPVSPFASSNQGSYQVAQGQQTNQQVAPPPYGYQPQYQYQQQQQQQQPAPPPPSQNGASNQQLEQENLPPLTGPYVHAPRSKRLDPRQAAEEQLASIEGGYSGWLGGTGYLSHRSGNLGYDALSAFEAPLEASTPIGYAARLTLVVDPVFLDSGQATKVPVIGSTGQSELLGSEITAPTTPPTQQNSAGAGGELQVTTNTFGVAIGSTPYGFLVQNIIGQFQWKPANGPFTFSFNRSPVTDSQLSYSGLRDPASITNVYTGNIWGGVISNAFQVQFGRGGASSGSYISAGGQYLTGTHVETNTRFDGDAGAYWRVWSVPDTGNLTLGVNLFGMHYAHNLQYFTYGQGGYFSPQAYMLANVPFTWQGEHGLNWHYQVAGAFGVQAFQQDSSPYYPLDPLLETASSNLSYPAQTIVGSNYDLHAEASYHLNDHWYLGGFTSLNNTRDYNNQTIGFFVRFLFRPQNPTELGPTGLFPWSGLRPHMVP</sequence>
<proteinExistence type="predicted"/>
<dbReference type="GO" id="GO:0030244">
    <property type="term" value="P:cellulose biosynthetic process"/>
    <property type="evidence" value="ECO:0007669"/>
    <property type="project" value="UniProtKB-KW"/>
</dbReference>
<evidence type="ECO:0000256" key="7">
    <source>
        <dbReference type="SAM" id="SignalP"/>
    </source>
</evidence>
<feature type="compositionally biased region" description="Polar residues" evidence="6">
    <location>
        <begin position="1061"/>
        <end position="1072"/>
    </location>
</feature>
<name>A0A7V4XV44_9BACT</name>
<dbReference type="UniPathway" id="UPA00694"/>
<feature type="compositionally biased region" description="Low complexity" evidence="6">
    <location>
        <begin position="1085"/>
        <end position="1107"/>
    </location>
</feature>
<dbReference type="Pfam" id="PF05420">
    <property type="entry name" value="BCSC_C"/>
    <property type="match status" value="1"/>
</dbReference>
<evidence type="ECO:0000256" key="5">
    <source>
        <dbReference type="ARBA" id="ARBA00022916"/>
    </source>
</evidence>
<protein>
    <submittedName>
        <fullName evidence="9">Tetratricopeptide repeat protein</fullName>
    </submittedName>
</protein>
<feature type="region of interest" description="Disordered" evidence="6">
    <location>
        <begin position="1032"/>
        <end position="1204"/>
    </location>
</feature>
<dbReference type="GO" id="GO:0006011">
    <property type="term" value="P:UDP-alpha-D-glucose metabolic process"/>
    <property type="evidence" value="ECO:0007669"/>
    <property type="project" value="InterPro"/>
</dbReference>
<feature type="domain" description="Cellulose synthase operon C C-terminal" evidence="8">
    <location>
        <begin position="1423"/>
        <end position="1760"/>
    </location>
</feature>
<evidence type="ECO:0000256" key="2">
    <source>
        <dbReference type="ARBA" id="ARBA00022729"/>
    </source>
</evidence>
<comment type="pathway">
    <text evidence="1">Glycan metabolism; bacterial cellulose biosynthesis.</text>
</comment>
<dbReference type="EMBL" id="DTKL01000081">
    <property type="protein sequence ID" value="HGY95675.1"/>
    <property type="molecule type" value="Genomic_DNA"/>
</dbReference>
<feature type="compositionally biased region" description="Pro residues" evidence="6">
    <location>
        <begin position="1073"/>
        <end position="1084"/>
    </location>
</feature>
<dbReference type="PRINTS" id="PR01441">
    <property type="entry name" value="CELLSNTHASEC"/>
</dbReference>
<dbReference type="SMART" id="SM00028">
    <property type="entry name" value="TPR"/>
    <property type="match status" value="8"/>
</dbReference>
<keyword evidence="5" id="KW-0135">Cellulose biosynthesis</keyword>
<feature type="compositionally biased region" description="Polar residues" evidence="6">
    <location>
        <begin position="1271"/>
        <end position="1280"/>
    </location>
</feature>
<comment type="caution">
    <text evidence="9">The sequence shown here is derived from an EMBL/GenBank/DDBJ whole genome shotgun (WGS) entry which is preliminary data.</text>
</comment>
<feature type="compositionally biased region" description="Low complexity" evidence="6">
    <location>
        <begin position="1316"/>
        <end position="1327"/>
    </location>
</feature>
<evidence type="ECO:0000313" key="9">
    <source>
        <dbReference type="EMBL" id="HGY95675.1"/>
    </source>
</evidence>
<dbReference type="SUPFAM" id="SSF48452">
    <property type="entry name" value="TPR-like"/>
    <property type="match status" value="3"/>
</dbReference>
<dbReference type="Pfam" id="PF13432">
    <property type="entry name" value="TPR_16"/>
    <property type="match status" value="1"/>
</dbReference>
<dbReference type="Pfam" id="PF14559">
    <property type="entry name" value="TPR_19"/>
    <property type="match status" value="4"/>
</dbReference>
<keyword evidence="3" id="KW-0677">Repeat</keyword>
<gene>
    <name evidence="9" type="ORF">ENW50_13460</name>
</gene>
<feature type="compositionally biased region" description="Polar residues" evidence="6">
    <location>
        <begin position="1110"/>
        <end position="1144"/>
    </location>
</feature>
<dbReference type="InterPro" id="IPR011990">
    <property type="entry name" value="TPR-like_helical_dom_sf"/>
</dbReference>
<evidence type="ECO:0000256" key="6">
    <source>
        <dbReference type="SAM" id="MobiDB-lite"/>
    </source>
</evidence>
<dbReference type="PANTHER" id="PTHR12558">
    <property type="entry name" value="CELL DIVISION CYCLE 16,23,27"/>
    <property type="match status" value="1"/>
</dbReference>
<feature type="compositionally biased region" description="Basic residues" evidence="6">
    <location>
        <begin position="1041"/>
        <end position="1056"/>
    </location>
</feature>
<reference evidence="9" key="1">
    <citation type="journal article" date="2020" name="mSystems">
        <title>Genome- and Community-Level Interaction Insights into Carbon Utilization and Element Cycling Functions of Hydrothermarchaeota in Hydrothermal Sediment.</title>
        <authorList>
            <person name="Zhou Z."/>
            <person name="Liu Y."/>
            <person name="Xu W."/>
            <person name="Pan J."/>
            <person name="Luo Z.H."/>
            <person name="Li M."/>
        </authorList>
    </citation>
    <scope>NUCLEOTIDE SEQUENCE [LARGE SCALE GENOMIC DNA]</scope>
    <source>
        <strain evidence="9">SpSt-855</strain>
    </source>
</reference>
<evidence type="ECO:0000259" key="8">
    <source>
        <dbReference type="Pfam" id="PF05420"/>
    </source>
</evidence>
<dbReference type="InterPro" id="IPR008410">
    <property type="entry name" value="BCSC_C"/>
</dbReference>
<feature type="compositionally biased region" description="Low complexity" evidence="6">
    <location>
        <begin position="1334"/>
        <end position="1348"/>
    </location>
</feature>
<accession>A0A7V4XV44</accession>
<dbReference type="Gene3D" id="1.25.40.10">
    <property type="entry name" value="Tetratricopeptide repeat domain"/>
    <property type="match status" value="6"/>
</dbReference>
<organism evidence="9">
    <name type="scientific">Acidobacterium capsulatum</name>
    <dbReference type="NCBI Taxonomy" id="33075"/>
    <lineage>
        <taxon>Bacteria</taxon>
        <taxon>Pseudomonadati</taxon>
        <taxon>Acidobacteriota</taxon>
        <taxon>Terriglobia</taxon>
        <taxon>Terriglobales</taxon>
        <taxon>Acidobacteriaceae</taxon>
        <taxon>Acidobacterium</taxon>
    </lineage>
</organism>
<evidence type="ECO:0000256" key="3">
    <source>
        <dbReference type="ARBA" id="ARBA00022737"/>
    </source>
</evidence>
<feature type="signal peptide" evidence="7">
    <location>
        <begin position="1"/>
        <end position="30"/>
    </location>
</feature>